<dbReference type="EMBL" id="SOEZ01000027">
    <property type="protein sequence ID" value="TFB53385.1"/>
    <property type="molecule type" value="Genomic_DNA"/>
</dbReference>
<gene>
    <name evidence="2" type="ORF">E3O23_05185</name>
</gene>
<organism evidence="2 3">
    <name type="scientific">Cryobacterium tagatosivorans</name>
    <dbReference type="NCBI Taxonomy" id="1259199"/>
    <lineage>
        <taxon>Bacteria</taxon>
        <taxon>Bacillati</taxon>
        <taxon>Actinomycetota</taxon>
        <taxon>Actinomycetes</taxon>
        <taxon>Micrococcales</taxon>
        <taxon>Microbacteriaceae</taxon>
        <taxon>Cryobacterium</taxon>
    </lineage>
</organism>
<keyword evidence="3" id="KW-1185">Reference proteome</keyword>
<name>A0A4R8UHR8_9MICO</name>
<feature type="non-terminal residue" evidence="2">
    <location>
        <position position="201"/>
    </location>
</feature>
<feature type="compositionally biased region" description="Low complexity" evidence="1">
    <location>
        <begin position="149"/>
        <end position="179"/>
    </location>
</feature>
<dbReference type="RefSeq" id="WP_198415138.1">
    <property type="nucleotide sequence ID" value="NZ_SOEZ01000027.1"/>
</dbReference>
<dbReference type="Proteomes" id="UP000297866">
    <property type="component" value="Unassembled WGS sequence"/>
</dbReference>
<accession>A0A4R8UHR8</accession>
<feature type="compositionally biased region" description="Low complexity" evidence="1">
    <location>
        <begin position="128"/>
        <end position="139"/>
    </location>
</feature>
<comment type="caution">
    <text evidence="2">The sequence shown here is derived from an EMBL/GenBank/DDBJ whole genome shotgun (WGS) entry which is preliminary data.</text>
</comment>
<feature type="region of interest" description="Disordered" evidence="1">
    <location>
        <begin position="122"/>
        <end position="184"/>
    </location>
</feature>
<protein>
    <submittedName>
        <fullName evidence="2">Uncharacterized protein</fullName>
    </submittedName>
</protein>
<dbReference type="AlphaFoldDB" id="A0A4R8UHR8"/>
<reference evidence="2 3" key="1">
    <citation type="submission" date="2019-03" db="EMBL/GenBank/DDBJ databases">
        <title>Genomics of glacier-inhabiting Cryobacterium strains.</title>
        <authorList>
            <person name="Liu Q."/>
            <person name="Xin Y.-H."/>
        </authorList>
    </citation>
    <scope>NUCLEOTIDE SEQUENCE [LARGE SCALE GENOMIC DNA]</scope>
    <source>
        <strain evidence="2 3">Sr47</strain>
    </source>
</reference>
<evidence type="ECO:0000256" key="1">
    <source>
        <dbReference type="SAM" id="MobiDB-lite"/>
    </source>
</evidence>
<evidence type="ECO:0000313" key="3">
    <source>
        <dbReference type="Proteomes" id="UP000297866"/>
    </source>
</evidence>
<sequence>MTQEILAQRLWTAAQKDSDLRTRLRTTYRGRVDVCDALWWRANPLSPTPAGRPDPAAELIDLKAAVYRLHTDPEPLVEFVDPITLRTVYATEAEHQLRTRMREQTQEDAALDAVLTAAESGTEAGFEAGSAADRPAQQAARRRDGGARAGVNAGPDAEGEDTAGAAGAAGAAGRTDGPGVRAEFGLVAGGPWRRRRFAALL</sequence>
<proteinExistence type="predicted"/>
<evidence type="ECO:0000313" key="2">
    <source>
        <dbReference type="EMBL" id="TFB53385.1"/>
    </source>
</evidence>